<organism evidence="2 3">
    <name type="scientific">Romanomermis culicivorax</name>
    <name type="common">Nematode worm</name>
    <dbReference type="NCBI Taxonomy" id="13658"/>
    <lineage>
        <taxon>Eukaryota</taxon>
        <taxon>Metazoa</taxon>
        <taxon>Ecdysozoa</taxon>
        <taxon>Nematoda</taxon>
        <taxon>Enoplea</taxon>
        <taxon>Dorylaimia</taxon>
        <taxon>Mermithida</taxon>
        <taxon>Mermithoidea</taxon>
        <taxon>Mermithidae</taxon>
        <taxon>Romanomermis</taxon>
    </lineage>
</organism>
<sequence>MSAALLGVAALAVVAEEVAKQRRLGPAEEKTGLESMFGWISLWKGCDSAYQVALAGSESVEICQNLMLFLSWDLRPIRKICLMMMDSLVAGFMLASNKTLPSNLLLYLHKFRSGHSTFILILVGNYCY</sequence>
<dbReference type="Proteomes" id="UP000887565">
    <property type="component" value="Unplaced"/>
</dbReference>
<dbReference type="AlphaFoldDB" id="A0A915KLP6"/>
<evidence type="ECO:0000256" key="1">
    <source>
        <dbReference type="SAM" id="SignalP"/>
    </source>
</evidence>
<feature type="chain" id="PRO_5037941194" evidence="1">
    <location>
        <begin position="16"/>
        <end position="128"/>
    </location>
</feature>
<dbReference type="WBParaSite" id="nRc.2.0.1.t39358-RA">
    <property type="protein sequence ID" value="nRc.2.0.1.t39358-RA"/>
    <property type="gene ID" value="nRc.2.0.1.g39358"/>
</dbReference>
<protein>
    <submittedName>
        <fullName evidence="3">Uncharacterized protein</fullName>
    </submittedName>
</protein>
<accession>A0A915KLP6</accession>
<name>A0A915KLP6_ROMCU</name>
<keyword evidence="1" id="KW-0732">Signal</keyword>
<evidence type="ECO:0000313" key="3">
    <source>
        <dbReference type="WBParaSite" id="nRc.2.0.1.t39358-RA"/>
    </source>
</evidence>
<evidence type="ECO:0000313" key="2">
    <source>
        <dbReference type="Proteomes" id="UP000887565"/>
    </source>
</evidence>
<proteinExistence type="predicted"/>
<reference evidence="3" key="1">
    <citation type="submission" date="2022-11" db="UniProtKB">
        <authorList>
            <consortium name="WormBaseParasite"/>
        </authorList>
    </citation>
    <scope>IDENTIFICATION</scope>
</reference>
<keyword evidence="2" id="KW-1185">Reference proteome</keyword>
<feature type="signal peptide" evidence="1">
    <location>
        <begin position="1"/>
        <end position="15"/>
    </location>
</feature>